<proteinExistence type="predicted"/>
<name>A0A814IGS7_9BILA</name>
<evidence type="ECO:0000313" key="5">
    <source>
        <dbReference type="Proteomes" id="UP000663829"/>
    </source>
</evidence>
<comment type="caution">
    <text evidence="1">The sequence shown here is derived from an EMBL/GenBank/DDBJ whole genome shotgun (WGS) entry which is preliminary data.</text>
</comment>
<dbReference type="Proteomes" id="UP000677228">
    <property type="component" value="Unassembled WGS sequence"/>
</dbReference>
<dbReference type="Proteomes" id="UP000682733">
    <property type="component" value="Unassembled WGS sequence"/>
</dbReference>
<dbReference type="AlphaFoldDB" id="A0A814IGS7"/>
<dbReference type="Proteomes" id="UP000681722">
    <property type="component" value="Unassembled WGS sequence"/>
</dbReference>
<evidence type="ECO:0000313" key="2">
    <source>
        <dbReference type="EMBL" id="CAF1403700.1"/>
    </source>
</evidence>
<dbReference type="EMBL" id="CAJNOK010026477">
    <property type="protein sequence ID" value="CAF1403700.1"/>
    <property type="molecule type" value="Genomic_DNA"/>
</dbReference>
<protein>
    <submittedName>
        <fullName evidence="1">Uncharacterized protein</fullName>
    </submittedName>
</protein>
<gene>
    <name evidence="1" type="ORF">GPM918_LOCUS14918</name>
    <name evidence="2" type="ORF">OVA965_LOCUS33126</name>
    <name evidence="3" type="ORF">SRO942_LOCUS14918</name>
    <name evidence="4" type="ORF">TMI583_LOCUS34003</name>
</gene>
<evidence type="ECO:0000313" key="1">
    <source>
        <dbReference type="EMBL" id="CAF1023743.1"/>
    </source>
</evidence>
<dbReference type="EMBL" id="CAJNOQ010003666">
    <property type="protein sequence ID" value="CAF1023743.1"/>
    <property type="molecule type" value="Genomic_DNA"/>
</dbReference>
<keyword evidence="5" id="KW-1185">Reference proteome</keyword>
<evidence type="ECO:0000313" key="4">
    <source>
        <dbReference type="EMBL" id="CAF4209958.1"/>
    </source>
</evidence>
<organism evidence="1 5">
    <name type="scientific">Didymodactylos carnosus</name>
    <dbReference type="NCBI Taxonomy" id="1234261"/>
    <lineage>
        <taxon>Eukaryota</taxon>
        <taxon>Metazoa</taxon>
        <taxon>Spiralia</taxon>
        <taxon>Gnathifera</taxon>
        <taxon>Rotifera</taxon>
        <taxon>Eurotatoria</taxon>
        <taxon>Bdelloidea</taxon>
        <taxon>Philodinida</taxon>
        <taxon>Philodinidae</taxon>
        <taxon>Didymodactylos</taxon>
    </lineage>
</organism>
<accession>A0A814IGS7</accession>
<dbReference type="EMBL" id="CAJOBC010003666">
    <property type="protein sequence ID" value="CAF3795020.1"/>
    <property type="molecule type" value="Genomic_DNA"/>
</dbReference>
<evidence type="ECO:0000313" key="3">
    <source>
        <dbReference type="EMBL" id="CAF3795020.1"/>
    </source>
</evidence>
<reference evidence="1" key="1">
    <citation type="submission" date="2021-02" db="EMBL/GenBank/DDBJ databases">
        <authorList>
            <person name="Nowell W R."/>
        </authorList>
    </citation>
    <scope>NUCLEOTIDE SEQUENCE</scope>
</reference>
<dbReference type="EMBL" id="CAJOBA010048206">
    <property type="protein sequence ID" value="CAF4209958.1"/>
    <property type="molecule type" value="Genomic_DNA"/>
</dbReference>
<dbReference type="Proteomes" id="UP000663829">
    <property type="component" value="Unassembled WGS sequence"/>
</dbReference>
<sequence length="113" mass="13298">MGHYLKTANREIADPHVFCVDDNTVDETITWCDQYGYQQKLRDVFKINKLEYKLIHIGIDYCKTLKDYNSKNKNIAEAQRYYYDALALVEVLGRTIEQFRNDIPDFDTPVQPA</sequence>